<reference evidence="1 2" key="1">
    <citation type="journal article" date="2016" name="Nat. Commun.">
        <title>Ectomycorrhizal ecology is imprinted in the genome of the dominant symbiotic fungus Cenococcum geophilum.</title>
        <authorList>
            <consortium name="DOE Joint Genome Institute"/>
            <person name="Peter M."/>
            <person name="Kohler A."/>
            <person name="Ohm R.A."/>
            <person name="Kuo A."/>
            <person name="Krutzmann J."/>
            <person name="Morin E."/>
            <person name="Arend M."/>
            <person name="Barry K.W."/>
            <person name="Binder M."/>
            <person name="Choi C."/>
            <person name="Clum A."/>
            <person name="Copeland A."/>
            <person name="Grisel N."/>
            <person name="Haridas S."/>
            <person name="Kipfer T."/>
            <person name="LaButti K."/>
            <person name="Lindquist E."/>
            <person name="Lipzen A."/>
            <person name="Maire R."/>
            <person name="Meier B."/>
            <person name="Mihaltcheva S."/>
            <person name="Molinier V."/>
            <person name="Murat C."/>
            <person name="Poggeler S."/>
            <person name="Quandt C.A."/>
            <person name="Sperisen C."/>
            <person name="Tritt A."/>
            <person name="Tisserant E."/>
            <person name="Crous P.W."/>
            <person name="Henrissat B."/>
            <person name="Nehls U."/>
            <person name="Egli S."/>
            <person name="Spatafora J.W."/>
            <person name="Grigoriev I.V."/>
            <person name="Martin F.M."/>
        </authorList>
    </citation>
    <scope>NUCLEOTIDE SEQUENCE [LARGE SCALE GENOMIC DNA]</scope>
    <source>
        <strain evidence="1 2">1.58</strain>
    </source>
</reference>
<evidence type="ECO:0000313" key="1">
    <source>
        <dbReference type="EMBL" id="OCK87299.1"/>
    </source>
</evidence>
<keyword evidence="2" id="KW-1185">Reference proteome</keyword>
<gene>
    <name evidence="1" type="ORF">K441DRAFT_594569</name>
</gene>
<dbReference type="EMBL" id="KV748263">
    <property type="protein sequence ID" value="OCK87299.1"/>
    <property type="molecule type" value="Genomic_DNA"/>
</dbReference>
<accession>A0ACC8EMC3</accession>
<dbReference type="Proteomes" id="UP000250078">
    <property type="component" value="Unassembled WGS sequence"/>
</dbReference>
<sequence>MAQRCQFNGLFTLNRTMGEEPGQLDVDLTILDYLLFKSTESMLNARIAELDETVMPNRESPEIKIEMTHAWLNFIHKHHGADALPPQTRFRAHLLQFTTVFTRRLHRHANFTTASSLAHARAQNRALTAPHSAYRARSPTLRAPFDPHREFPLPPHAQHAHRLAAAAALRVPDPDLDAWARRYYGTPACPSLHDLLPPFMRLTAARCTAGDDWVVAPKWQTLAGEWMLQAAVEGYLAGGASGPGLLEEAFAYGCPGLRRDGGDEEDEGVEVLRALFCREEEPRVQIQEWRTTRRDFIDYLLPEPGSSTSFVEAMEIASRDYPVAGFERNVLGFLTALHSEMPKPDLVQVEEGCIEGVSPEESREMLARMGL</sequence>
<organism evidence="1 2">
    <name type="scientific">Cenococcum geophilum 1.58</name>
    <dbReference type="NCBI Taxonomy" id="794803"/>
    <lineage>
        <taxon>Eukaryota</taxon>
        <taxon>Fungi</taxon>
        <taxon>Dikarya</taxon>
        <taxon>Ascomycota</taxon>
        <taxon>Pezizomycotina</taxon>
        <taxon>Dothideomycetes</taxon>
        <taxon>Pleosporomycetidae</taxon>
        <taxon>Gloniales</taxon>
        <taxon>Gloniaceae</taxon>
        <taxon>Cenococcum</taxon>
    </lineage>
</organism>
<evidence type="ECO:0000313" key="2">
    <source>
        <dbReference type="Proteomes" id="UP000250078"/>
    </source>
</evidence>
<proteinExistence type="predicted"/>
<protein>
    <submittedName>
        <fullName evidence="1">Uncharacterized protein</fullName>
    </submittedName>
</protein>
<name>A0ACC8EMC3_9PEZI</name>